<dbReference type="AlphaFoldDB" id="A0AAJ0D0Z3"/>
<reference evidence="2" key="1">
    <citation type="submission" date="2023-06" db="EMBL/GenBank/DDBJ databases">
        <title>Conoideocrella luteorostrata (Hypocreales: Clavicipitaceae), a potential biocontrol fungus for elongate hemlock scale in United States Christmas tree production areas.</title>
        <authorList>
            <person name="Barrett H."/>
            <person name="Lovett B."/>
            <person name="Macias A.M."/>
            <person name="Stajich J.E."/>
            <person name="Kasson M.T."/>
        </authorList>
    </citation>
    <scope>NUCLEOTIDE SEQUENCE</scope>
    <source>
        <strain evidence="2">ARSEF 14590</strain>
    </source>
</reference>
<gene>
    <name evidence="2" type="ORF">QQS21_000799</name>
</gene>
<keyword evidence="3" id="KW-1185">Reference proteome</keyword>
<evidence type="ECO:0000313" key="3">
    <source>
        <dbReference type="Proteomes" id="UP001251528"/>
    </source>
</evidence>
<sequence length="97" mass="10706">MSPDQITFTTVPFPMSPTSISPAAVSSPPSVTLPSPVADATPQSTSRPRNRRHNSKISSTSSSLPNPKELSIEDDWTRVKCPKEKKRIQNRVAQRTY</sequence>
<evidence type="ECO:0000313" key="2">
    <source>
        <dbReference type="EMBL" id="KAK2616365.1"/>
    </source>
</evidence>
<feature type="region of interest" description="Disordered" evidence="1">
    <location>
        <begin position="1"/>
        <end position="75"/>
    </location>
</feature>
<dbReference type="PANTHER" id="PTHR39607:SF1">
    <property type="entry name" value="B-ZIP TRANSCRIPTION FACTOR (EUROFUNG)"/>
    <property type="match status" value="1"/>
</dbReference>
<feature type="compositionally biased region" description="Polar residues" evidence="1">
    <location>
        <begin position="1"/>
        <end position="10"/>
    </location>
</feature>
<evidence type="ECO:0008006" key="4">
    <source>
        <dbReference type="Google" id="ProtNLM"/>
    </source>
</evidence>
<feature type="compositionally biased region" description="Polar residues" evidence="1">
    <location>
        <begin position="56"/>
        <end position="65"/>
    </location>
</feature>
<evidence type="ECO:0000256" key="1">
    <source>
        <dbReference type="SAM" id="MobiDB-lite"/>
    </source>
</evidence>
<name>A0AAJ0D0Z3_9HYPO</name>
<dbReference type="InterPro" id="IPR052635">
    <property type="entry name" value="Sec_Metab_Biosynth_Reg"/>
</dbReference>
<feature type="non-terminal residue" evidence="2">
    <location>
        <position position="97"/>
    </location>
</feature>
<organism evidence="2 3">
    <name type="scientific">Conoideocrella luteorostrata</name>
    <dbReference type="NCBI Taxonomy" id="1105319"/>
    <lineage>
        <taxon>Eukaryota</taxon>
        <taxon>Fungi</taxon>
        <taxon>Dikarya</taxon>
        <taxon>Ascomycota</taxon>
        <taxon>Pezizomycotina</taxon>
        <taxon>Sordariomycetes</taxon>
        <taxon>Hypocreomycetidae</taxon>
        <taxon>Hypocreales</taxon>
        <taxon>Clavicipitaceae</taxon>
        <taxon>Conoideocrella</taxon>
    </lineage>
</organism>
<feature type="compositionally biased region" description="Low complexity" evidence="1">
    <location>
        <begin position="16"/>
        <end position="38"/>
    </location>
</feature>
<accession>A0AAJ0D0Z3</accession>
<dbReference type="EMBL" id="JASWJB010000007">
    <property type="protein sequence ID" value="KAK2616365.1"/>
    <property type="molecule type" value="Genomic_DNA"/>
</dbReference>
<dbReference type="PANTHER" id="PTHR39607">
    <property type="entry name" value="XANTHOCILLIN BIOSYNTHESIS CLUSTER TRANSCRIPTION FACTOR XANC-RELATED"/>
    <property type="match status" value="1"/>
</dbReference>
<dbReference type="Proteomes" id="UP001251528">
    <property type="component" value="Unassembled WGS sequence"/>
</dbReference>
<comment type="caution">
    <text evidence="2">The sequence shown here is derived from an EMBL/GenBank/DDBJ whole genome shotgun (WGS) entry which is preliminary data.</text>
</comment>
<protein>
    <recommendedName>
        <fullName evidence="4">BZIP domain-containing protein</fullName>
    </recommendedName>
</protein>
<proteinExistence type="predicted"/>